<proteinExistence type="predicted"/>
<comment type="caution">
    <text evidence="2">The sequence shown here is derived from an EMBL/GenBank/DDBJ whole genome shotgun (WGS) entry which is preliminary data.</text>
</comment>
<feature type="region of interest" description="Disordered" evidence="1">
    <location>
        <begin position="715"/>
        <end position="734"/>
    </location>
</feature>
<dbReference type="Proteomes" id="UP001595892">
    <property type="component" value="Unassembled WGS sequence"/>
</dbReference>
<evidence type="ECO:0000256" key="1">
    <source>
        <dbReference type="SAM" id="MobiDB-lite"/>
    </source>
</evidence>
<keyword evidence="3" id="KW-1185">Reference proteome</keyword>
<evidence type="ECO:0000313" key="2">
    <source>
        <dbReference type="EMBL" id="MFC4727153.1"/>
    </source>
</evidence>
<protein>
    <submittedName>
        <fullName evidence="2">Uncharacterized protein</fullName>
    </submittedName>
</protein>
<reference evidence="3" key="1">
    <citation type="journal article" date="2019" name="Int. J. Syst. Evol. Microbiol.">
        <title>The Global Catalogue of Microorganisms (GCM) 10K type strain sequencing project: providing services to taxonomists for standard genome sequencing and annotation.</title>
        <authorList>
            <consortium name="The Broad Institute Genomics Platform"/>
            <consortium name="The Broad Institute Genome Sequencing Center for Infectious Disease"/>
            <person name="Wu L."/>
            <person name="Ma J."/>
        </authorList>
    </citation>
    <scope>NUCLEOTIDE SEQUENCE [LARGE SCALE GENOMIC DNA]</scope>
    <source>
        <strain evidence="3">CGMCC 1.13574</strain>
    </source>
</reference>
<dbReference type="RefSeq" id="WP_377003160.1">
    <property type="nucleotide sequence ID" value="NZ_JBHSGG010000003.1"/>
</dbReference>
<feature type="compositionally biased region" description="Pro residues" evidence="1">
    <location>
        <begin position="15"/>
        <end position="24"/>
    </location>
</feature>
<gene>
    <name evidence="2" type="ORF">ACFO3Q_03085</name>
</gene>
<name>A0ABV9NKA3_9GAMM</name>
<organism evidence="2 3">
    <name type="scientific">Coralloluteibacterium thermophilum</name>
    <dbReference type="NCBI Taxonomy" id="2707049"/>
    <lineage>
        <taxon>Bacteria</taxon>
        <taxon>Pseudomonadati</taxon>
        <taxon>Pseudomonadota</taxon>
        <taxon>Gammaproteobacteria</taxon>
        <taxon>Lysobacterales</taxon>
        <taxon>Lysobacteraceae</taxon>
        <taxon>Coralloluteibacterium</taxon>
    </lineage>
</organism>
<sequence>MANFFDQFDQAPAAPVAPPRPVTSPPRAAANFFDQFDEGTPPPAAPAPASAAAPAPVEPPRSAIDNAGRGVGMLLRNVAEGGASLAGIVTDPAIALWNSATGRQDYGTRAGVSAALDAIGLPKPESGTERIAGDVVQAVTGGGGLIGAGRQMAARGANLIPAFSGAASDLRGIADAANLAPKLAAEAMAGRQLAASGPTALQGVGQEMAKFAGLQLAGNATGAAAGGAAREDGATPAGQIVAALAGGLAPSALTSGLPAATRGLLRGGESNRQALENAVQDFTALGGATPSVGQGTGSWMRQAVENSLGASPTAGGVMARFGQQQGDQIGEGLSSLARRMSSNPTAEGAGRSIRRGVDQFSTAVRARRGQLYDQVDQFVPPDTPVALTRTQQALASLTTPTAGAEATTGALVNPALRSLADNVSADLAAAQARGAAGLPYDAVKAIRSRIGEDAFSFTLAPDKPTAQLRQVYGALTRDMEDLAKQAGPEAERALRRANSYYRASQDRLELLERVVDKNGGPEAVFQAAMGGTREGATVLRSVMRSLPEDAQRDVTAAVIRRMGMATPGAQDAAGEVFSAQTFLTNWNRLSPEARSTLFNRYGPEMSADFDRIARVAGRIKEGSGVLRNPSGTGAAVAGMGYWGGLGLSILRGDLGSAALLGSGGAGMNVLARALTNPRTVRWLADATDMPVSALPQQLVVLRRIAEASNDPDVAALADALSGSEMPDQGDDDQR</sequence>
<dbReference type="EMBL" id="JBHSGG010000003">
    <property type="protein sequence ID" value="MFC4727153.1"/>
    <property type="molecule type" value="Genomic_DNA"/>
</dbReference>
<feature type="region of interest" description="Disordered" evidence="1">
    <location>
        <begin position="1"/>
        <end position="64"/>
    </location>
</feature>
<feature type="compositionally biased region" description="Low complexity" evidence="1">
    <location>
        <begin position="47"/>
        <end position="63"/>
    </location>
</feature>
<accession>A0ABV9NKA3</accession>
<evidence type="ECO:0000313" key="3">
    <source>
        <dbReference type="Proteomes" id="UP001595892"/>
    </source>
</evidence>